<evidence type="ECO:0000256" key="1">
    <source>
        <dbReference type="SAM" id="MobiDB-lite"/>
    </source>
</evidence>
<dbReference type="EMBL" id="JBJVNI010000045">
    <property type="protein sequence ID" value="MFM9615946.1"/>
    <property type="molecule type" value="Genomic_DNA"/>
</dbReference>
<proteinExistence type="predicted"/>
<organism evidence="2 3">
    <name type="scientific">Streptomyces niveiscabiei</name>
    <dbReference type="NCBI Taxonomy" id="164115"/>
    <lineage>
        <taxon>Bacteria</taxon>
        <taxon>Bacillati</taxon>
        <taxon>Actinomycetota</taxon>
        <taxon>Actinomycetes</taxon>
        <taxon>Kitasatosporales</taxon>
        <taxon>Streptomycetaceae</taxon>
        <taxon>Streptomyces</taxon>
    </lineage>
</organism>
<dbReference type="Proteomes" id="UP001631957">
    <property type="component" value="Unassembled WGS sequence"/>
</dbReference>
<comment type="caution">
    <text evidence="2">The sequence shown here is derived from an EMBL/GenBank/DDBJ whole genome shotgun (WGS) entry which is preliminary data.</text>
</comment>
<accession>A0ABW9I7W6</accession>
<name>A0ABW9I7W6_9ACTN</name>
<gene>
    <name evidence="2" type="ORF">ACKI18_45615</name>
</gene>
<feature type="region of interest" description="Disordered" evidence="1">
    <location>
        <begin position="1"/>
        <end position="40"/>
    </location>
</feature>
<reference evidence="2 3" key="1">
    <citation type="submission" date="2024-12" db="EMBL/GenBank/DDBJ databases">
        <title>Forecasting of Potato common scab and diversities of Pathogenic streptomyces spp. in china.</title>
        <authorList>
            <person name="Handique U."/>
            <person name="Wu J."/>
        </authorList>
    </citation>
    <scope>NUCLEOTIDE SEQUENCE [LARGE SCALE GENOMIC DNA]</scope>
    <source>
        <strain evidence="2 3">ZRIMU1530</strain>
    </source>
</reference>
<evidence type="ECO:0000313" key="3">
    <source>
        <dbReference type="Proteomes" id="UP001631957"/>
    </source>
</evidence>
<evidence type="ECO:0000313" key="2">
    <source>
        <dbReference type="EMBL" id="MFM9615946.1"/>
    </source>
</evidence>
<dbReference type="RefSeq" id="WP_256905569.1">
    <property type="nucleotide sequence ID" value="NZ_JBJVNI010000045.1"/>
</dbReference>
<sequence>MPKSRVRINLTGKTPKPQDKTAETKPQSRVRINLTGKRGK</sequence>
<protein>
    <submittedName>
        <fullName evidence="2">Uncharacterized protein</fullName>
    </submittedName>
</protein>
<keyword evidence="3" id="KW-1185">Reference proteome</keyword>